<dbReference type="AlphaFoldDB" id="A0A895YL88"/>
<dbReference type="SUPFAM" id="SSF52540">
    <property type="entry name" value="P-loop containing nucleoside triphosphate hydrolases"/>
    <property type="match status" value="1"/>
</dbReference>
<name>A0A895YL88_9ACTN</name>
<reference evidence="2" key="1">
    <citation type="submission" date="2021-02" db="EMBL/GenBank/DDBJ databases">
        <title>Natrosporangium hydrolyticum gen. nov., sp. nov, a haloalkaliphilic actinobacterium from a soda solonchak soil.</title>
        <authorList>
            <person name="Sorokin D.Y."/>
            <person name="Khijniak T.V."/>
            <person name="Zakharycheva A.P."/>
            <person name="Boueva O.V."/>
            <person name="Ariskina E.V."/>
            <person name="Hahnke R.L."/>
            <person name="Bunk B."/>
            <person name="Sproer C."/>
            <person name="Schumann P."/>
            <person name="Evtushenko L.I."/>
            <person name="Kublanov I.V."/>
        </authorList>
    </citation>
    <scope>NUCLEOTIDE SEQUENCE</scope>
    <source>
        <strain evidence="2">DSM 106523</strain>
    </source>
</reference>
<dbReference type="InterPro" id="IPR001387">
    <property type="entry name" value="Cro/C1-type_HTH"/>
</dbReference>
<dbReference type="SMART" id="SM00382">
    <property type="entry name" value="AAA"/>
    <property type="match status" value="1"/>
</dbReference>
<gene>
    <name evidence="2" type="ORF">JQS43_00200</name>
</gene>
<dbReference type="GO" id="GO:0003677">
    <property type="term" value="F:DNA binding"/>
    <property type="evidence" value="ECO:0007669"/>
    <property type="project" value="InterPro"/>
</dbReference>
<protein>
    <submittedName>
        <fullName evidence="2">Helix-turn-helix domain-containing protein</fullName>
    </submittedName>
</protein>
<dbReference type="SUPFAM" id="SSF47413">
    <property type="entry name" value="lambda repressor-like DNA-binding domains"/>
    <property type="match status" value="1"/>
</dbReference>
<evidence type="ECO:0000313" key="2">
    <source>
        <dbReference type="EMBL" id="QSB14860.1"/>
    </source>
</evidence>
<dbReference type="PANTHER" id="PTHR47691">
    <property type="entry name" value="REGULATOR-RELATED"/>
    <property type="match status" value="1"/>
</dbReference>
<dbReference type="KEGG" id="nhy:JQS43_00200"/>
<dbReference type="Gene3D" id="3.40.50.300">
    <property type="entry name" value="P-loop containing nucleotide triphosphate hydrolases"/>
    <property type="match status" value="1"/>
</dbReference>
<sequence>MTADRGAGYDFATLLRQRRRAAGLTQAELARVAGLAVRTVREAERGRTARPQRTTAVLLADSLGLTGEERAGFLGAARGAGTPAVVPPPRAAQHRGRLPLPSPPPLVGREVDLARLGEWLAKPAETGPVALVGVAGVGKSVLALALARQVAEHFPGGVAGVSTDGDSTTSEVLDAIGTAFGVPEPRQLLARLAEQPALLLLDAVDRAGPELRATLAQLPPTVRVVTTGRAPLGVPGERVWPVAPLEAPPAGPELTGVEAASEFPAAALFLRRLAQVRADPLGPDELPALASLVRRLGGLPLALELAAGHGRLLRLPEILQRYGDRVLDLGEGEDTLRAAVAGSYRLLSVAEQAGLRRLAGFRGRWSVALAEQLLGDPVPVLDRLVSLGLVGVRGTREHRFRMLDVVRDFAIEQAERAGELAEVRRAHAVVIADFAARVAPAMAGPGLPVAAARLDDIAGEVWAALNHAANDDPPTALHLAAWLPRWWRFRGRDRVGRQWLCRLLDDPRTADADPAVRAWAQVGLAHLASEHGEGAAERPAADAAMATFRRLGDVAGQLAARRILAAVEVADARYEPAREHSLAALSLATTHARHRDAAIAQLALGWHELRDGQLAGARRRLAAVDRLGAQSGDRRLRLLAAAGLAEVFRLAGRYEEAVVTGRRMLSGMAELGDPGLRRRVFTTLGQALASVDRVADAEQVLTRLRLDDPAAHGGPAAGSCALIEARLALARGDRVLAAEWFGAAAGQLVGGGEARDRLTALLELALVADEPQRRQVCHELAQLCQVGGFVLLDRERARLTAAGIDIADVEQG</sequence>
<dbReference type="Pfam" id="PF13560">
    <property type="entry name" value="HTH_31"/>
    <property type="match status" value="1"/>
</dbReference>
<dbReference type="EMBL" id="CP070499">
    <property type="protein sequence ID" value="QSB14860.1"/>
    <property type="molecule type" value="Genomic_DNA"/>
</dbReference>
<dbReference type="InterPro" id="IPR027417">
    <property type="entry name" value="P-loop_NTPase"/>
</dbReference>
<evidence type="ECO:0000313" key="3">
    <source>
        <dbReference type="Proteomes" id="UP000662857"/>
    </source>
</evidence>
<dbReference type="Gene3D" id="1.25.40.10">
    <property type="entry name" value="Tetratricopeptide repeat domain"/>
    <property type="match status" value="1"/>
</dbReference>
<organism evidence="2 3">
    <name type="scientific">Natronosporangium hydrolyticum</name>
    <dbReference type="NCBI Taxonomy" id="2811111"/>
    <lineage>
        <taxon>Bacteria</taxon>
        <taxon>Bacillati</taxon>
        <taxon>Actinomycetota</taxon>
        <taxon>Actinomycetes</taxon>
        <taxon>Micromonosporales</taxon>
        <taxon>Micromonosporaceae</taxon>
        <taxon>Natronosporangium</taxon>
    </lineage>
</organism>
<dbReference type="SMART" id="SM00530">
    <property type="entry name" value="HTH_XRE"/>
    <property type="match status" value="1"/>
</dbReference>
<feature type="domain" description="HTH cro/C1-type" evidence="1">
    <location>
        <begin position="15"/>
        <end position="70"/>
    </location>
</feature>
<dbReference type="CDD" id="cd00093">
    <property type="entry name" value="HTH_XRE"/>
    <property type="match status" value="1"/>
</dbReference>
<dbReference type="InterPro" id="IPR010982">
    <property type="entry name" value="Lambda_DNA-bd_dom_sf"/>
</dbReference>
<dbReference type="RefSeq" id="WP_275580988.1">
    <property type="nucleotide sequence ID" value="NZ_CP070499.1"/>
</dbReference>
<dbReference type="InterPro" id="IPR011990">
    <property type="entry name" value="TPR-like_helical_dom_sf"/>
</dbReference>
<dbReference type="PROSITE" id="PS50943">
    <property type="entry name" value="HTH_CROC1"/>
    <property type="match status" value="1"/>
</dbReference>
<accession>A0A895YL88</accession>
<dbReference type="Proteomes" id="UP000662857">
    <property type="component" value="Chromosome"/>
</dbReference>
<dbReference type="PANTHER" id="PTHR47691:SF3">
    <property type="entry name" value="HTH-TYPE TRANSCRIPTIONAL REGULATOR RV0890C-RELATED"/>
    <property type="match status" value="1"/>
</dbReference>
<keyword evidence="3" id="KW-1185">Reference proteome</keyword>
<dbReference type="PRINTS" id="PR00364">
    <property type="entry name" value="DISEASERSIST"/>
</dbReference>
<dbReference type="InterPro" id="IPR003593">
    <property type="entry name" value="AAA+_ATPase"/>
</dbReference>
<evidence type="ECO:0000259" key="1">
    <source>
        <dbReference type="PROSITE" id="PS50943"/>
    </source>
</evidence>
<proteinExistence type="predicted"/>
<dbReference type="SUPFAM" id="SSF48452">
    <property type="entry name" value="TPR-like"/>
    <property type="match status" value="1"/>
</dbReference>
<dbReference type="Gene3D" id="1.10.260.40">
    <property type="entry name" value="lambda repressor-like DNA-binding domains"/>
    <property type="match status" value="1"/>
</dbReference>